<dbReference type="OrthoDB" id="6161812at2759"/>
<dbReference type="Gene3D" id="1.25.40.10">
    <property type="entry name" value="Tetratricopeptide repeat domain"/>
    <property type="match status" value="2"/>
</dbReference>
<gene>
    <name evidence="5" type="ORF">GMORB2_4578</name>
</gene>
<keyword evidence="6" id="KW-1185">Reference proteome</keyword>
<evidence type="ECO:0000256" key="2">
    <source>
        <dbReference type="ARBA" id="ARBA00022803"/>
    </source>
</evidence>
<dbReference type="SUPFAM" id="SSF48452">
    <property type="entry name" value="TPR-like"/>
    <property type="match status" value="1"/>
</dbReference>
<feature type="region of interest" description="Disordered" evidence="3">
    <location>
        <begin position="67"/>
        <end position="101"/>
    </location>
</feature>
<dbReference type="Gene3D" id="3.40.50.300">
    <property type="entry name" value="P-loop containing nucleotide triphosphate hydrolases"/>
    <property type="match status" value="1"/>
</dbReference>
<dbReference type="GeneID" id="55970806"/>
<comment type="caution">
    <text evidence="5">The sequence shown here is derived from an EMBL/GenBank/DDBJ whole genome shotgun (WGS) entry which is preliminary data.</text>
</comment>
<keyword evidence="1" id="KW-0677">Repeat</keyword>
<evidence type="ECO:0000256" key="1">
    <source>
        <dbReference type="ARBA" id="ARBA00022737"/>
    </source>
</evidence>
<name>A0A9P4YRG0_9HYPO</name>
<evidence type="ECO:0000313" key="5">
    <source>
        <dbReference type="EMBL" id="KAF4119669.1"/>
    </source>
</evidence>
<dbReference type="InterPro" id="IPR056681">
    <property type="entry name" value="DUF7779"/>
</dbReference>
<dbReference type="RefSeq" id="XP_035318321.1">
    <property type="nucleotide sequence ID" value="XM_035466552.1"/>
</dbReference>
<dbReference type="Pfam" id="PF25000">
    <property type="entry name" value="DUF7779"/>
    <property type="match status" value="1"/>
</dbReference>
<dbReference type="Pfam" id="PF13424">
    <property type="entry name" value="TPR_12"/>
    <property type="match status" value="1"/>
</dbReference>
<feature type="domain" description="DUF7779" evidence="4">
    <location>
        <begin position="363"/>
        <end position="442"/>
    </location>
</feature>
<dbReference type="SUPFAM" id="SSF52540">
    <property type="entry name" value="P-loop containing nucleoside triphosphate hydrolases"/>
    <property type="match status" value="1"/>
</dbReference>
<dbReference type="SMART" id="SM00028">
    <property type="entry name" value="TPR"/>
    <property type="match status" value="3"/>
</dbReference>
<dbReference type="AlphaFoldDB" id="A0A9P4YRG0"/>
<protein>
    <submittedName>
        <fullName evidence="5">TPR protein</fullName>
    </submittedName>
</protein>
<evidence type="ECO:0000256" key="3">
    <source>
        <dbReference type="SAM" id="MobiDB-lite"/>
    </source>
</evidence>
<dbReference type="Proteomes" id="UP000749293">
    <property type="component" value="Unassembled WGS sequence"/>
</dbReference>
<dbReference type="EMBL" id="JAANYQ010000022">
    <property type="protein sequence ID" value="KAF4119669.1"/>
    <property type="molecule type" value="Genomic_DNA"/>
</dbReference>
<dbReference type="InterPro" id="IPR019734">
    <property type="entry name" value="TPR_rpt"/>
</dbReference>
<reference evidence="5" key="1">
    <citation type="submission" date="2020-03" db="EMBL/GenBank/DDBJ databases">
        <title>Site-based positive gene gene selection in Geosmithia morbida across the United States reveals a broad range of putative effectors and factors for local host and environmental adapation.</title>
        <authorList>
            <person name="Onufrak A."/>
            <person name="Murdoch R.W."/>
            <person name="Gazis R."/>
            <person name="Huff M."/>
            <person name="Staton M."/>
            <person name="Klingeman W."/>
            <person name="Hadziabdic D."/>
        </authorList>
    </citation>
    <scope>NUCLEOTIDE SEQUENCE</scope>
    <source>
        <strain evidence="5">1262</strain>
    </source>
</reference>
<evidence type="ECO:0000313" key="6">
    <source>
        <dbReference type="Proteomes" id="UP000749293"/>
    </source>
</evidence>
<proteinExistence type="predicted"/>
<sequence>MSKFSTESSSEFEAIGGAISSWTQEAYDIIGGRWSQELKDWNGWTQQNIDEMRIVSQMLLRMASGIATPPRASRRQHIPTDDHRTQNLPLEVTGPSGEPGEIQAYQGSVENPAPAPGSTMELDNPAYHQRNLRVLDQSISKSVSVDLLTSHQHGIGKGNGTPTRLRICVLHGLPGIGKTNTAIEFAYRYRKHFTHIFWVSSDTEDKFEHDLCDVKWLLVLDNMDEARILNPLWVDLHQGSIIITSRGQVSSLHRLDCVERHFQLNELSPEEGTQLTQKLLNGRIEGLDPHAAADLAKRSQYYPLLIEQVTSFIGCSYSTMAEFTEEVGRGSTDRDLQHIHLDNPWSSGSVLDAIASHMHTLGSNNPMAVEILATIAFFDPDSIPEGMLYYPSGPVPILSSTISIKSLLGELSRRSFIARLPASEGRGASINMHRLVRDIVMHSTVPLQRPFEYAVALLRQSFPLQGMARDHMVEHWGRCEIFQPHVLSLHCHYLESQAHRDGEKVLRPSSDFVDLIYSCACTLASGLGGSRLHDSEKFFLNRCVPRYLCERGQFNLGKSLVSSICDDCGKLYGTIHAAPKTLLADIYTVQLFYHNEVRHGMNLVELAKKALSLRESAVSEDLMKKYHPNRANGFMNVGVILAAESPRDAILYHKKALEIRLGSEEFASEQTLGLALNYLNIGRCWWIVGELEEAAGCLNESVALFRQRESVAGKRFSLSAMSLQSLGVVRADQGDLNSSLDLLSESLKLYIATLGGRHLKTLSCCYRFGWLWKLLRQFDLAEKHLQDCIDLYTSMMEGENPPRAELARSMYQLSRVLEEKNGFDSRCAELREDSCKLLEEVLSKQGNKSSARVEFTEADFDDAILYFYR</sequence>
<accession>A0A9P4YRG0</accession>
<dbReference type="PANTHER" id="PTHR45641">
    <property type="entry name" value="TETRATRICOPEPTIDE REPEAT PROTEIN (AFU_ORTHOLOGUE AFUA_6G03870)"/>
    <property type="match status" value="1"/>
</dbReference>
<keyword evidence="2" id="KW-0802">TPR repeat</keyword>
<dbReference type="InterPro" id="IPR027417">
    <property type="entry name" value="P-loop_NTPase"/>
</dbReference>
<evidence type="ECO:0000259" key="4">
    <source>
        <dbReference type="Pfam" id="PF25000"/>
    </source>
</evidence>
<dbReference type="InterPro" id="IPR011990">
    <property type="entry name" value="TPR-like_helical_dom_sf"/>
</dbReference>
<organism evidence="5 6">
    <name type="scientific">Geosmithia morbida</name>
    <dbReference type="NCBI Taxonomy" id="1094350"/>
    <lineage>
        <taxon>Eukaryota</taxon>
        <taxon>Fungi</taxon>
        <taxon>Dikarya</taxon>
        <taxon>Ascomycota</taxon>
        <taxon>Pezizomycotina</taxon>
        <taxon>Sordariomycetes</taxon>
        <taxon>Hypocreomycetidae</taxon>
        <taxon>Hypocreales</taxon>
        <taxon>Bionectriaceae</taxon>
        <taxon>Geosmithia</taxon>
    </lineage>
</organism>
<dbReference type="PANTHER" id="PTHR45641:SF19">
    <property type="entry name" value="NEPHROCYSTIN-3"/>
    <property type="match status" value="1"/>
</dbReference>